<evidence type="ECO:0000256" key="15">
    <source>
        <dbReference type="ARBA" id="ARBA00022833"/>
    </source>
</evidence>
<evidence type="ECO:0000256" key="3">
    <source>
        <dbReference type="ARBA" id="ARBA00004514"/>
    </source>
</evidence>
<evidence type="ECO:0000256" key="13">
    <source>
        <dbReference type="ARBA" id="ARBA00022771"/>
    </source>
</evidence>
<dbReference type="EC" id="2.3.2.27" evidence="5"/>
<dbReference type="GO" id="GO:1902042">
    <property type="term" value="P:negative regulation of extrinsic apoptotic signaling pathway via death domain receptors"/>
    <property type="evidence" value="ECO:0007669"/>
    <property type="project" value="TreeGrafter"/>
</dbReference>
<keyword evidence="14" id="KW-0833">Ubl conjugation pathway</keyword>
<keyword evidence="10" id="KW-0053">Apoptosis</keyword>
<dbReference type="GO" id="GO:0006915">
    <property type="term" value="P:apoptotic process"/>
    <property type="evidence" value="ECO:0007669"/>
    <property type="project" value="UniProtKB-KW"/>
</dbReference>
<evidence type="ECO:0000256" key="12">
    <source>
        <dbReference type="ARBA" id="ARBA00022737"/>
    </source>
</evidence>
<dbReference type="SMART" id="SM00184">
    <property type="entry name" value="RING"/>
    <property type="match status" value="2"/>
</dbReference>
<dbReference type="InterPro" id="IPR001841">
    <property type="entry name" value="Znf_RING"/>
</dbReference>
<evidence type="ECO:0000256" key="1">
    <source>
        <dbReference type="ARBA" id="ARBA00000900"/>
    </source>
</evidence>
<dbReference type="PROSITE" id="PS50089">
    <property type="entry name" value="ZF_RING_2"/>
    <property type="match status" value="1"/>
</dbReference>
<evidence type="ECO:0000259" key="21">
    <source>
        <dbReference type="PROSITE" id="PS50178"/>
    </source>
</evidence>
<keyword evidence="16" id="KW-0832">Ubl conjugation</keyword>
<dbReference type="Gene3D" id="1.10.720.140">
    <property type="match status" value="1"/>
</dbReference>
<evidence type="ECO:0000256" key="11">
    <source>
        <dbReference type="ARBA" id="ARBA00022723"/>
    </source>
</evidence>
<dbReference type="AlphaFoldDB" id="A0A9Q1DNB8"/>
<dbReference type="InterPro" id="IPR049320">
    <property type="entry name" value="CARP1_2_FYVE"/>
</dbReference>
<evidence type="ECO:0000313" key="22">
    <source>
        <dbReference type="EMBL" id="KAJ8275702.1"/>
    </source>
</evidence>
<keyword evidence="11" id="KW-0479">Metal-binding</keyword>
<proteinExistence type="predicted"/>
<keyword evidence="7" id="KW-0963">Cytoplasm</keyword>
<dbReference type="OrthoDB" id="6339724at2759"/>
<evidence type="ECO:0000259" key="20">
    <source>
        <dbReference type="PROSITE" id="PS50089"/>
    </source>
</evidence>
<keyword evidence="13 18" id="KW-0863">Zinc-finger</keyword>
<evidence type="ECO:0000313" key="23">
    <source>
        <dbReference type="Proteomes" id="UP001152803"/>
    </source>
</evidence>
<evidence type="ECO:0000256" key="7">
    <source>
        <dbReference type="ARBA" id="ARBA00022490"/>
    </source>
</evidence>
<organism evidence="22 23">
    <name type="scientific">Conger conger</name>
    <name type="common">Conger eel</name>
    <name type="synonym">Muraena conger</name>
    <dbReference type="NCBI Taxonomy" id="82655"/>
    <lineage>
        <taxon>Eukaryota</taxon>
        <taxon>Metazoa</taxon>
        <taxon>Chordata</taxon>
        <taxon>Craniata</taxon>
        <taxon>Vertebrata</taxon>
        <taxon>Euteleostomi</taxon>
        <taxon>Actinopterygii</taxon>
        <taxon>Neopterygii</taxon>
        <taxon>Teleostei</taxon>
        <taxon>Anguilliformes</taxon>
        <taxon>Congridae</taxon>
        <taxon>Conger</taxon>
    </lineage>
</organism>
<feature type="domain" description="FYVE-type" evidence="21">
    <location>
        <begin position="57"/>
        <end position="98"/>
    </location>
</feature>
<dbReference type="Proteomes" id="UP001152803">
    <property type="component" value="Unassembled WGS sequence"/>
</dbReference>
<gene>
    <name evidence="22" type="ORF">COCON_G00074540</name>
</gene>
<comment type="pathway">
    <text evidence="4">Protein modification; protein ubiquitination.</text>
</comment>
<reference evidence="22" key="1">
    <citation type="journal article" date="2023" name="Science">
        <title>Genome structures resolve the early diversification of teleost fishes.</title>
        <authorList>
            <person name="Parey E."/>
            <person name="Louis A."/>
            <person name="Montfort J."/>
            <person name="Bouchez O."/>
            <person name="Roques C."/>
            <person name="Iampietro C."/>
            <person name="Lluch J."/>
            <person name="Castinel A."/>
            <person name="Donnadieu C."/>
            <person name="Desvignes T."/>
            <person name="Floi Bucao C."/>
            <person name="Jouanno E."/>
            <person name="Wen M."/>
            <person name="Mejri S."/>
            <person name="Dirks R."/>
            <person name="Jansen H."/>
            <person name="Henkel C."/>
            <person name="Chen W.J."/>
            <person name="Zahm M."/>
            <person name="Cabau C."/>
            <person name="Klopp C."/>
            <person name="Thompson A.W."/>
            <person name="Robinson-Rechavi M."/>
            <person name="Braasch I."/>
            <person name="Lecointre G."/>
            <person name="Bobe J."/>
            <person name="Postlethwait J.H."/>
            <person name="Berthelot C."/>
            <person name="Roest Crollius H."/>
            <person name="Guiguen Y."/>
        </authorList>
    </citation>
    <scope>NUCLEOTIDE SEQUENCE</scope>
    <source>
        <strain evidence="22">Concon-B</strain>
    </source>
</reference>
<evidence type="ECO:0000256" key="2">
    <source>
        <dbReference type="ARBA" id="ARBA00004202"/>
    </source>
</evidence>
<dbReference type="InterPro" id="IPR057299">
    <property type="entry name" value="RNF34_RFFL_SAP"/>
</dbReference>
<dbReference type="GO" id="GO:0070936">
    <property type="term" value="P:protein K48-linked ubiquitination"/>
    <property type="evidence" value="ECO:0007669"/>
    <property type="project" value="TreeGrafter"/>
</dbReference>
<accession>A0A9Q1DNB8</accession>
<keyword evidence="23" id="KW-1185">Reference proteome</keyword>
<comment type="caution">
    <text evidence="22">The sequence shown here is derived from an EMBL/GenBank/DDBJ whole genome shotgun (WGS) entry which is preliminary data.</text>
</comment>
<feature type="domain" description="RING-type" evidence="20">
    <location>
        <begin position="313"/>
        <end position="348"/>
    </location>
</feature>
<dbReference type="PROSITE" id="PS50178">
    <property type="entry name" value="ZF_FYVE"/>
    <property type="match status" value="1"/>
</dbReference>
<dbReference type="Pfam" id="PF13920">
    <property type="entry name" value="zf-C3HC4_3"/>
    <property type="match status" value="1"/>
</dbReference>
<dbReference type="EMBL" id="JAFJMO010000005">
    <property type="protein sequence ID" value="KAJ8275702.1"/>
    <property type="molecule type" value="Genomic_DNA"/>
</dbReference>
<evidence type="ECO:0000256" key="4">
    <source>
        <dbReference type="ARBA" id="ARBA00004906"/>
    </source>
</evidence>
<keyword evidence="9" id="KW-0808">Transferase</keyword>
<dbReference type="GO" id="GO:0005886">
    <property type="term" value="C:plasma membrane"/>
    <property type="evidence" value="ECO:0007669"/>
    <property type="project" value="UniProtKB-SubCell"/>
</dbReference>
<dbReference type="InterPro" id="IPR051728">
    <property type="entry name" value="RING-FYVE_E3_ubiquitin-ligase"/>
</dbReference>
<dbReference type="Pfam" id="PF21272">
    <property type="entry name" value="FYVE_CARP1-2"/>
    <property type="match status" value="1"/>
</dbReference>
<dbReference type="PANTHER" id="PTHR14879">
    <property type="entry name" value="CASPASE REGULATOR, RING FINGER DOMAIN-CONTAINING"/>
    <property type="match status" value="1"/>
</dbReference>
<feature type="compositionally biased region" description="Acidic residues" evidence="19">
    <location>
        <begin position="209"/>
        <end position="224"/>
    </location>
</feature>
<keyword evidence="17" id="KW-0472">Membrane</keyword>
<dbReference type="FunFam" id="3.30.40.10:FF:000110">
    <property type="entry name" value="E3 ubiquitin-protein ligase RNF34 isoform X1"/>
    <property type="match status" value="1"/>
</dbReference>
<evidence type="ECO:0000256" key="5">
    <source>
        <dbReference type="ARBA" id="ARBA00012483"/>
    </source>
</evidence>
<comment type="catalytic activity">
    <reaction evidence="1">
        <text>S-ubiquitinyl-[E2 ubiquitin-conjugating enzyme]-L-cysteine + [acceptor protein]-L-lysine = [E2 ubiquitin-conjugating enzyme]-L-cysteine + N(6)-ubiquitinyl-[acceptor protein]-L-lysine.</text>
        <dbReference type="EC" id="2.3.2.27"/>
    </reaction>
</comment>
<keyword evidence="12" id="KW-0677">Repeat</keyword>
<dbReference type="GO" id="GO:0043161">
    <property type="term" value="P:proteasome-mediated ubiquitin-dependent protein catabolic process"/>
    <property type="evidence" value="ECO:0007669"/>
    <property type="project" value="TreeGrafter"/>
</dbReference>
<dbReference type="SUPFAM" id="SSF57903">
    <property type="entry name" value="FYVE/PHD zinc finger"/>
    <property type="match status" value="1"/>
</dbReference>
<dbReference type="PANTHER" id="PTHR14879:SF2">
    <property type="entry name" value="E3 UBIQUITIN-PROTEIN LIGASE RIFIFYLIN"/>
    <property type="match status" value="1"/>
</dbReference>
<evidence type="ECO:0000256" key="17">
    <source>
        <dbReference type="ARBA" id="ARBA00023136"/>
    </source>
</evidence>
<dbReference type="InterPro" id="IPR013083">
    <property type="entry name" value="Znf_RING/FYVE/PHD"/>
</dbReference>
<dbReference type="Gene3D" id="3.30.40.10">
    <property type="entry name" value="Zinc/RING finger domain, C3HC4 (zinc finger)"/>
    <property type="match status" value="1"/>
</dbReference>
<evidence type="ECO:0000256" key="14">
    <source>
        <dbReference type="ARBA" id="ARBA00022786"/>
    </source>
</evidence>
<name>A0A9Q1DNB8_CONCO</name>
<keyword evidence="6" id="KW-1003">Cell membrane</keyword>
<evidence type="ECO:0000256" key="19">
    <source>
        <dbReference type="SAM" id="MobiDB-lite"/>
    </source>
</evidence>
<dbReference type="InterPro" id="IPR055111">
    <property type="entry name" value="RNF34_RFFL_HeH"/>
</dbReference>
<dbReference type="InterPro" id="IPR036361">
    <property type="entry name" value="SAP_dom_sf"/>
</dbReference>
<feature type="compositionally biased region" description="Polar residues" evidence="19">
    <location>
        <begin position="225"/>
        <end position="245"/>
    </location>
</feature>
<feature type="region of interest" description="Disordered" evidence="19">
    <location>
        <begin position="145"/>
        <end position="245"/>
    </location>
</feature>
<dbReference type="GO" id="GO:0061630">
    <property type="term" value="F:ubiquitin protein ligase activity"/>
    <property type="evidence" value="ECO:0007669"/>
    <property type="project" value="UniProtKB-EC"/>
</dbReference>
<keyword evidence="15" id="KW-0862">Zinc</keyword>
<evidence type="ECO:0000256" key="6">
    <source>
        <dbReference type="ARBA" id="ARBA00022475"/>
    </source>
</evidence>
<dbReference type="Pfam" id="PF23632">
    <property type="entry name" value="SAP_RNF34_RFFL"/>
    <property type="match status" value="1"/>
</dbReference>
<dbReference type="GO" id="GO:0008270">
    <property type="term" value="F:zinc ion binding"/>
    <property type="evidence" value="ECO:0007669"/>
    <property type="project" value="UniProtKB-KW"/>
</dbReference>
<keyword evidence="8" id="KW-0597">Phosphoprotein</keyword>
<evidence type="ECO:0000256" key="9">
    <source>
        <dbReference type="ARBA" id="ARBA00022679"/>
    </source>
</evidence>
<evidence type="ECO:0000256" key="16">
    <source>
        <dbReference type="ARBA" id="ARBA00022843"/>
    </source>
</evidence>
<evidence type="ECO:0000256" key="8">
    <source>
        <dbReference type="ARBA" id="ARBA00022553"/>
    </source>
</evidence>
<dbReference type="SUPFAM" id="SSF68906">
    <property type="entry name" value="SAP domain"/>
    <property type="match status" value="1"/>
</dbReference>
<protein>
    <recommendedName>
        <fullName evidence="5">RING-type E3 ubiquitin transferase</fullName>
        <ecNumber evidence="5">2.3.2.27</ecNumber>
    </recommendedName>
</protein>
<evidence type="ECO:0000256" key="10">
    <source>
        <dbReference type="ARBA" id="ARBA00022703"/>
    </source>
</evidence>
<dbReference type="GO" id="GO:0005829">
    <property type="term" value="C:cytosol"/>
    <property type="evidence" value="ECO:0007669"/>
    <property type="project" value="UniProtKB-SubCell"/>
</dbReference>
<dbReference type="Pfam" id="PF22968">
    <property type="entry name" value="RNF34L-like_3rd"/>
    <property type="match status" value="1"/>
</dbReference>
<dbReference type="InterPro" id="IPR017455">
    <property type="entry name" value="Znf_FYVE-rel"/>
</dbReference>
<feature type="compositionally biased region" description="Pro residues" evidence="19">
    <location>
        <begin position="163"/>
        <end position="188"/>
    </location>
</feature>
<comment type="subcellular location">
    <subcellularLocation>
        <location evidence="2">Cell membrane</location>
        <topology evidence="2">Peripheral membrane protein</topology>
    </subcellularLocation>
    <subcellularLocation>
        <location evidence="3">Cytoplasm</location>
        <location evidence="3">Cytosol</location>
    </subcellularLocation>
</comment>
<evidence type="ECO:0000256" key="18">
    <source>
        <dbReference type="PROSITE-ProRule" id="PRU00175"/>
    </source>
</evidence>
<sequence length="389" mass="43039">MKPHVAGDKGWSMWTSCCSWLFVENTTVTVEQNGNTRRQVYTNSGFSSSPTAPEHLCKACGGRFNTVARKHVCVDCKKSFCSRCSVQLDLRPRLCHTCQRFHGTLFDRAELMRLKVKDLRDYLHLHEVPTQMCREKEELVDLVLGQRTPGSSGGSSEGGSQPPRTPPSSAPSPAPPSSPSSNPPPPAEPAVELLGEDDEQSPPAPVDSGQEEPPDTEMDTEVQGDQESQSSDTDEMATQSRRASLSDLSGVGDIEALSVRQLKEILARNFVNYKGCCEKWELLERVTRLYNDQKDLQNFAEPTGAPGLEENLCKICMDLPIDCVLLECGHMVTCTKCGKRMNECPICRQYVVRAVHVFSEVCSVTATELLVGKQLLRLSREKITDSQQC</sequence>
<dbReference type="InterPro" id="IPR011011">
    <property type="entry name" value="Znf_FYVE_PHD"/>
</dbReference>
<dbReference type="SUPFAM" id="SSF57850">
    <property type="entry name" value="RING/U-box"/>
    <property type="match status" value="1"/>
</dbReference>